<keyword evidence="2" id="KW-1185">Reference proteome</keyword>
<accession>A0AAU9JUK8</accession>
<sequence length="192" mass="21526">MDVYFTKGSPKVHDYNPITHSPFYSTPEPSLTYSRGPTYSKPFTNGNIFDIKSHKDPITGRMYRYDDGRKTLSKTGSLRVNRSFDVEKAAVLINPPRLYKSKPKALSPSPISGITRGFERSLSPVREELPTSPEPRFDFFRKTNEYGSIAGSLRKPVQVAYVNPYLLKATGTIGNQGSSNQEFKQAANAFFS</sequence>
<proteinExistence type="predicted"/>
<dbReference type="Proteomes" id="UP001162131">
    <property type="component" value="Unassembled WGS sequence"/>
</dbReference>
<protein>
    <submittedName>
        <fullName evidence="1">Uncharacterized protein</fullName>
    </submittedName>
</protein>
<organism evidence="1 2">
    <name type="scientific">Blepharisma stoltei</name>
    <dbReference type="NCBI Taxonomy" id="1481888"/>
    <lineage>
        <taxon>Eukaryota</taxon>
        <taxon>Sar</taxon>
        <taxon>Alveolata</taxon>
        <taxon>Ciliophora</taxon>
        <taxon>Postciliodesmatophora</taxon>
        <taxon>Heterotrichea</taxon>
        <taxon>Heterotrichida</taxon>
        <taxon>Blepharismidae</taxon>
        <taxon>Blepharisma</taxon>
    </lineage>
</organism>
<dbReference type="AlphaFoldDB" id="A0AAU9JUK8"/>
<reference evidence="1" key="1">
    <citation type="submission" date="2021-09" db="EMBL/GenBank/DDBJ databases">
        <authorList>
            <consortium name="AG Swart"/>
            <person name="Singh M."/>
            <person name="Singh A."/>
            <person name="Seah K."/>
            <person name="Emmerich C."/>
        </authorList>
    </citation>
    <scope>NUCLEOTIDE SEQUENCE</scope>
    <source>
        <strain evidence="1">ATCC30299</strain>
    </source>
</reference>
<dbReference type="EMBL" id="CAJZBQ010000047">
    <property type="protein sequence ID" value="CAG9329230.1"/>
    <property type="molecule type" value="Genomic_DNA"/>
</dbReference>
<comment type="caution">
    <text evidence="1">The sequence shown here is derived from an EMBL/GenBank/DDBJ whole genome shotgun (WGS) entry which is preliminary data.</text>
</comment>
<gene>
    <name evidence="1" type="ORF">BSTOLATCC_MIC48056</name>
</gene>
<name>A0AAU9JUK8_9CILI</name>
<evidence type="ECO:0000313" key="1">
    <source>
        <dbReference type="EMBL" id="CAG9329230.1"/>
    </source>
</evidence>
<evidence type="ECO:0000313" key="2">
    <source>
        <dbReference type="Proteomes" id="UP001162131"/>
    </source>
</evidence>